<comment type="subcellular location">
    <subcellularLocation>
        <location evidence="1">Cell membrane</location>
        <topology evidence="1">Multi-pass membrane protein</topology>
    </subcellularLocation>
</comment>
<dbReference type="CDD" id="cd11386">
    <property type="entry name" value="MCP_signal"/>
    <property type="match status" value="1"/>
</dbReference>
<evidence type="ECO:0000256" key="2">
    <source>
        <dbReference type="ARBA" id="ARBA00022475"/>
    </source>
</evidence>
<dbReference type="SUPFAM" id="SSF58104">
    <property type="entry name" value="Methyl-accepting chemotaxis protein (MCP) signaling domain"/>
    <property type="match status" value="1"/>
</dbReference>
<evidence type="ECO:0000256" key="4">
    <source>
        <dbReference type="ARBA" id="ARBA00022692"/>
    </source>
</evidence>
<dbReference type="CDD" id="cd06225">
    <property type="entry name" value="HAMP"/>
    <property type="match status" value="1"/>
</dbReference>
<proteinExistence type="inferred from homology"/>
<dbReference type="CDD" id="cd12912">
    <property type="entry name" value="PDC2_MCP_like"/>
    <property type="match status" value="1"/>
</dbReference>
<evidence type="ECO:0000256" key="8">
    <source>
        <dbReference type="ARBA" id="ARBA00029447"/>
    </source>
</evidence>
<dbReference type="PROSITE" id="PS50885">
    <property type="entry name" value="HAMP"/>
    <property type="match status" value="1"/>
</dbReference>
<feature type="domain" description="HAMP" evidence="12">
    <location>
        <begin position="295"/>
        <end position="349"/>
    </location>
</feature>
<evidence type="ECO:0000313" key="13">
    <source>
        <dbReference type="EMBL" id="OUR74933.1"/>
    </source>
</evidence>
<dbReference type="PANTHER" id="PTHR32089">
    <property type="entry name" value="METHYL-ACCEPTING CHEMOTAXIS PROTEIN MCPB"/>
    <property type="match status" value="1"/>
</dbReference>
<feature type="transmembrane region" description="Helical" evidence="10">
    <location>
        <begin position="7"/>
        <end position="30"/>
    </location>
</feature>
<dbReference type="Pfam" id="PF00015">
    <property type="entry name" value="MCPsignal"/>
    <property type="match status" value="1"/>
</dbReference>
<dbReference type="PROSITE" id="PS50111">
    <property type="entry name" value="CHEMOTAXIS_TRANSDUC_2"/>
    <property type="match status" value="1"/>
</dbReference>
<organism evidence="13 14">
    <name type="scientific">Colwellia psychrerythraea</name>
    <name type="common">Vibrio psychroerythus</name>
    <dbReference type="NCBI Taxonomy" id="28229"/>
    <lineage>
        <taxon>Bacteria</taxon>
        <taxon>Pseudomonadati</taxon>
        <taxon>Pseudomonadota</taxon>
        <taxon>Gammaproteobacteria</taxon>
        <taxon>Alteromonadales</taxon>
        <taxon>Colwelliaceae</taxon>
        <taxon>Colwellia</taxon>
    </lineage>
</organism>
<dbReference type="InterPro" id="IPR033479">
    <property type="entry name" value="dCache_1"/>
</dbReference>
<dbReference type="SUPFAM" id="SSF103190">
    <property type="entry name" value="Sensory domain-like"/>
    <property type="match status" value="1"/>
</dbReference>
<name>A0A1Y5DWN8_COLPS</name>
<protein>
    <submittedName>
        <fullName evidence="13">Chemotaxis protein</fullName>
    </submittedName>
</protein>
<gene>
    <name evidence="13" type="ORF">A9Q75_19550</name>
</gene>
<keyword evidence="6 10" id="KW-0472">Membrane</keyword>
<dbReference type="SMART" id="SM00304">
    <property type="entry name" value="HAMP"/>
    <property type="match status" value="1"/>
</dbReference>
<evidence type="ECO:0000256" key="7">
    <source>
        <dbReference type="ARBA" id="ARBA00023224"/>
    </source>
</evidence>
<dbReference type="GO" id="GO:0006935">
    <property type="term" value="P:chemotaxis"/>
    <property type="evidence" value="ECO:0007669"/>
    <property type="project" value="UniProtKB-KW"/>
</dbReference>
<evidence type="ECO:0000259" key="11">
    <source>
        <dbReference type="PROSITE" id="PS50111"/>
    </source>
</evidence>
<dbReference type="Pfam" id="PF02743">
    <property type="entry name" value="dCache_1"/>
    <property type="match status" value="1"/>
</dbReference>
<dbReference type="Pfam" id="PF00672">
    <property type="entry name" value="HAMP"/>
    <property type="match status" value="1"/>
</dbReference>
<feature type="domain" description="Methyl-accepting transducer" evidence="11">
    <location>
        <begin position="354"/>
        <end position="590"/>
    </location>
</feature>
<evidence type="ECO:0000256" key="3">
    <source>
        <dbReference type="ARBA" id="ARBA00022500"/>
    </source>
</evidence>
<evidence type="ECO:0000256" key="5">
    <source>
        <dbReference type="ARBA" id="ARBA00022989"/>
    </source>
</evidence>
<evidence type="ECO:0000256" key="9">
    <source>
        <dbReference type="PROSITE-ProRule" id="PRU00284"/>
    </source>
</evidence>
<dbReference type="EMBL" id="MAAF01000120">
    <property type="protein sequence ID" value="OUR74933.1"/>
    <property type="molecule type" value="Genomic_DNA"/>
</dbReference>
<comment type="similarity">
    <text evidence="8">Belongs to the methyl-accepting chemotaxis (MCP) protein family.</text>
</comment>
<dbReference type="Proteomes" id="UP000243053">
    <property type="component" value="Unassembled WGS sequence"/>
</dbReference>
<accession>A0A1Y5DWN8</accession>
<keyword evidence="5 10" id="KW-1133">Transmembrane helix</keyword>
<dbReference type="InterPro" id="IPR003660">
    <property type="entry name" value="HAMP_dom"/>
</dbReference>
<dbReference type="Gene3D" id="3.30.450.20">
    <property type="entry name" value="PAS domain"/>
    <property type="match status" value="2"/>
</dbReference>
<evidence type="ECO:0000259" key="12">
    <source>
        <dbReference type="PROSITE" id="PS50885"/>
    </source>
</evidence>
<dbReference type="InterPro" id="IPR029151">
    <property type="entry name" value="Sensor-like_sf"/>
</dbReference>
<dbReference type="AlphaFoldDB" id="A0A1Y5DWN8"/>
<dbReference type="InterPro" id="IPR004089">
    <property type="entry name" value="MCPsignal_dom"/>
</dbReference>
<dbReference type="SMART" id="SM00283">
    <property type="entry name" value="MA"/>
    <property type="match status" value="1"/>
</dbReference>
<dbReference type="GO" id="GO:0007165">
    <property type="term" value="P:signal transduction"/>
    <property type="evidence" value="ECO:0007669"/>
    <property type="project" value="UniProtKB-KW"/>
</dbReference>
<keyword evidence="3" id="KW-0145">Chemotaxis</keyword>
<dbReference type="GO" id="GO:0005886">
    <property type="term" value="C:plasma membrane"/>
    <property type="evidence" value="ECO:0007669"/>
    <property type="project" value="UniProtKB-SubCell"/>
</dbReference>
<comment type="caution">
    <text evidence="13">The sequence shown here is derived from an EMBL/GenBank/DDBJ whole genome shotgun (WGS) entry which is preliminary data.</text>
</comment>
<evidence type="ECO:0000256" key="10">
    <source>
        <dbReference type="SAM" id="Phobius"/>
    </source>
</evidence>
<keyword evidence="7 9" id="KW-0807">Transducer</keyword>
<evidence type="ECO:0000256" key="1">
    <source>
        <dbReference type="ARBA" id="ARBA00004651"/>
    </source>
</evidence>
<evidence type="ECO:0000313" key="14">
    <source>
        <dbReference type="Proteomes" id="UP000243053"/>
    </source>
</evidence>
<dbReference type="CDD" id="cd12913">
    <property type="entry name" value="PDC1_MCP_like"/>
    <property type="match status" value="1"/>
</dbReference>
<reference evidence="14" key="1">
    <citation type="journal article" date="2017" name="Proc. Natl. Acad. Sci. U.S.A.">
        <title>Simulation of Deepwater Horizon oil plume reveals substrate specialization within a complex community of hydrocarbon degraders.</title>
        <authorList>
            <person name="Hu P."/>
            <person name="Dubinsky E.A."/>
            <person name="Probst A.J."/>
            <person name="Wang J."/>
            <person name="Sieber C.M.K."/>
            <person name="Tom L.M."/>
            <person name="Gardinali P."/>
            <person name="Banfield J.F."/>
            <person name="Atlas R.M."/>
            <person name="Andersen G.L."/>
        </authorList>
    </citation>
    <scope>NUCLEOTIDE SEQUENCE [LARGE SCALE GENOMIC DNA]</scope>
</reference>
<evidence type="ECO:0000256" key="6">
    <source>
        <dbReference type="ARBA" id="ARBA00023136"/>
    </source>
</evidence>
<dbReference type="PANTHER" id="PTHR32089:SF117">
    <property type="entry name" value="METHYL ACCEPTING SENSORY TRANSDUCER WITH CACHE_1 SMALL MOLECULE BINDING DOMAIN"/>
    <property type="match status" value="1"/>
</dbReference>
<dbReference type="FunFam" id="1.10.287.950:FF:000001">
    <property type="entry name" value="Methyl-accepting chemotaxis sensory transducer"/>
    <property type="match status" value="1"/>
</dbReference>
<keyword evidence="2" id="KW-1003">Cell membrane</keyword>
<keyword evidence="4 10" id="KW-0812">Transmembrane</keyword>
<sequence>MKIRTKFSIASGIVVFIVISFISFSSYLLVSNTLEEKTKAYVEDNSLLLAQGISHWLSAKTVQIRLLKNNIEENYSVEIFQNNLELSSLKDDFLLMFGTLANETGLRSNNPDRKNPDGVDFRDRPWYKLAKSNQEVVYTAPYVDAATKELLLSVVAPIRSNGEFKGVLGGDLSLDNIAKSVNTINFNNTGLAFIADSEGNIITHPIAKYNGKKTQAIYGKSPKNAKEILQIKHEGINKLIYFYPLPSESGIDWYLGVLLEEDKVYQSLSNLTFNSVLFAFFSIVLCVFILRKLAKKLLMPLNDLERAIAEIASGGGNLTQRLTIESEDECGAVASNFNDFLVSLQKMVSIIKHKAELVVNNSDKAKQLATESSSYLSEQGQLVDNLATAMNEMSATSTDIASSAQDAASSISSVNEQAEEGKVLFTKTSHDITQLSESISTSQQLSNQLAEYSNNIEQVLSVITGIAEQTNLLALNAAIEAARAGEQGRGFAVVADEVRTLASRTQESTTEIKTMIEQIQNSSNLVQKAMKESKDKANSCVENTEIANEALGNISNAVKDIMDRNIQIAAAIEEQSVVIEEINKNTTHINDISVQVGDFSTQQFNTNEILVDEVNQQQVLLEKFIV</sequence>
<dbReference type="Gene3D" id="1.10.287.950">
    <property type="entry name" value="Methyl-accepting chemotaxis protein"/>
    <property type="match status" value="1"/>
</dbReference>